<dbReference type="STRING" id="1217970.SAMN05444002_0536"/>
<evidence type="ECO:0000256" key="6">
    <source>
        <dbReference type="SAM" id="Phobius"/>
    </source>
</evidence>
<dbReference type="Pfam" id="PF03706">
    <property type="entry name" value="LPG_synthase_TM"/>
    <property type="match status" value="1"/>
</dbReference>
<dbReference type="PANTHER" id="PTHR39087:SF2">
    <property type="entry name" value="UPF0104 MEMBRANE PROTEIN MJ1595"/>
    <property type="match status" value="1"/>
</dbReference>
<keyword evidence="8" id="KW-1185">Reference proteome</keyword>
<dbReference type="InterPro" id="IPR022791">
    <property type="entry name" value="L-PG_synthase/AglD"/>
</dbReference>
<feature type="transmembrane region" description="Helical" evidence="6">
    <location>
        <begin position="244"/>
        <end position="265"/>
    </location>
</feature>
<dbReference type="EMBL" id="FSRL01000001">
    <property type="protein sequence ID" value="SIN80206.1"/>
    <property type="molecule type" value="Genomic_DNA"/>
</dbReference>
<keyword evidence="4 6" id="KW-1133">Transmembrane helix</keyword>
<protein>
    <recommendedName>
        <fullName evidence="9">Flippase-like domain-containing protein</fullName>
    </recommendedName>
</protein>
<reference evidence="8" key="1">
    <citation type="submission" date="2016-11" db="EMBL/GenBank/DDBJ databases">
        <authorList>
            <person name="Varghese N."/>
            <person name="Submissions S."/>
        </authorList>
    </citation>
    <scope>NUCLEOTIDE SEQUENCE [LARGE SCALE GENOMIC DNA]</scope>
    <source>
        <strain evidence="8">DSM 29440</strain>
    </source>
</reference>
<organism evidence="7 8">
    <name type="scientific">Vannielia litorea</name>
    <dbReference type="NCBI Taxonomy" id="1217970"/>
    <lineage>
        <taxon>Bacteria</taxon>
        <taxon>Pseudomonadati</taxon>
        <taxon>Pseudomonadota</taxon>
        <taxon>Alphaproteobacteria</taxon>
        <taxon>Rhodobacterales</taxon>
        <taxon>Paracoccaceae</taxon>
        <taxon>Vannielia</taxon>
    </lineage>
</organism>
<dbReference type="PANTHER" id="PTHR39087">
    <property type="entry name" value="UPF0104 MEMBRANE PROTEIN MJ1595"/>
    <property type="match status" value="1"/>
</dbReference>
<name>A0A1N6EB35_9RHOB</name>
<comment type="subcellular location">
    <subcellularLocation>
        <location evidence="1">Cell membrane</location>
        <topology evidence="1">Multi-pass membrane protein</topology>
    </subcellularLocation>
</comment>
<feature type="transmembrane region" description="Helical" evidence="6">
    <location>
        <begin position="215"/>
        <end position="237"/>
    </location>
</feature>
<sequence>MLLLLGLFALGFLGLALAGGWKESWQQVLQLSALQLSALFALSLVNYLFRGVRWHLFARRLGLPLTPVANMRHFLGGFAMTATPGRVGELVRMRWISREAGWPFTRSAPLVLVDRASDLAAMGLILAVALSLSAMGIKGAVSVAVLALVASVVVTRPALLTLLVTLCYRATGWLPRLFARIRSAARSLRQFSTLPVIAGSLTLGLAGWVAEGYAFHLLLMWMGADIGFFSAVAIFVFSTLAGGLTGAPGGVGGAEAAMIALLKLHGIPLEVSVPATAVIRVTTLWFAIGIGLLVFPLAERASLKAMS</sequence>
<evidence type="ECO:0000256" key="4">
    <source>
        <dbReference type="ARBA" id="ARBA00022989"/>
    </source>
</evidence>
<dbReference type="NCBIfam" id="TIGR00374">
    <property type="entry name" value="flippase-like domain"/>
    <property type="match status" value="1"/>
</dbReference>
<evidence type="ECO:0000313" key="7">
    <source>
        <dbReference type="EMBL" id="SIN80206.1"/>
    </source>
</evidence>
<accession>A0A1N6EB35</accession>
<keyword evidence="3 6" id="KW-0812">Transmembrane</keyword>
<proteinExistence type="predicted"/>
<dbReference type="GO" id="GO:0005886">
    <property type="term" value="C:plasma membrane"/>
    <property type="evidence" value="ECO:0007669"/>
    <property type="project" value="UniProtKB-SubCell"/>
</dbReference>
<evidence type="ECO:0000256" key="5">
    <source>
        <dbReference type="ARBA" id="ARBA00023136"/>
    </source>
</evidence>
<evidence type="ECO:0000313" key="8">
    <source>
        <dbReference type="Proteomes" id="UP000184932"/>
    </source>
</evidence>
<feature type="transmembrane region" description="Helical" evidence="6">
    <location>
        <begin position="277"/>
        <end position="298"/>
    </location>
</feature>
<dbReference type="AlphaFoldDB" id="A0A1N6EB35"/>
<feature type="transmembrane region" description="Helical" evidence="6">
    <location>
        <begin position="191"/>
        <end position="209"/>
    </location>
</feature>
<keyword evidence="5 6" id="KW-0472">Membrane</keyword>
<feature type="transmembrane region" description="Helical" evidence="6">
    <location>
        <begin position="28"/>
        <end position="49"/>
    </location>
</feature>
<evidence type="ECO:0000256" key="1">
    <source>
        <dbReference type="ARBA" id="ARBA00004651"/>
    </source>
</evidence>
<evidence type="ECO:0000256" key="3">
    <source>
        <dbReference type="ARBA" id="ARBA00022692"/>
    </source>
</evidence>
<evidence type="ECO:0008006" key="9">
    <source>
        <dbReference type="Google" id="ProtNLM"/>
    </source>
</evidence>
<gene>
    <name evidence="7" type="ORF">SAMN05444002_0536</name>
</gene>
<dbReference type="Proteomes" id="UP000184932">
    <property type="component" value="Unassembled WGS sequence"/>
</dbReference>
<feature type="transmembrane region" description="Helical" evidence="6">
    <location>
        <begin position="143"/>
        <end position="170"/>
    </location>
</feature>
<feature type="transmembrane region" description="Helical" evidence="6">
    <location>
        <begin position="119"/>
        <end position="137"/>
    </location>
</feature>
<evidence type="ECO:0000256" key="2">
    <source>
        <dbReference type="ARBA" id="ARBA00022475"/>
    </source>
</evidence>
<keyword evidence="2" id="KW-1003">Cell membrane</keyword>